<feature type="region of interest" description="Disordered" evidence="1">
    <location>
        <begin position="1"/>
        <end position="39"/>
    </location>
</feature>
<dbReference type="STRING" id="680646.RMDY18_17330"/>
<protein>
    <submittedName>
        <fullName evidence="2">Protein containing PAS/PAC domain</fullName>
    </submittedName>
</protein>
<dbReference type="EMBL" id="AP011540">
    <property type="protein sequence ID" value="BAI65565.1"/>
    <property type="molecule type" value="Genomic_DNA"/>
</dbReference>
<reference evidence="3" key="1">
    <citation type="submission" date="2009-07" db="EMBL/GenBank/DDBJ databases">
        <title>Complete genome sequence of Rothia mucilaginosa DJ.</title>
        <authorList>
            <person name="Yamane K."/>
            <person name="Nambu T."/>
            <person name="Mashimo C."/>
            <person name="Sugimori C."/>
            <person name="Yamanaka T."/>
            <person name="Leung K."/>
            <person name="Fukushima H."/>
        </authorList>
    </citation>
    <scope>NUCLEOTIDE SEQUENCE [LARGE SCALE GENOMIC DNA]</scope>
    <source>
        <strain evidence="3">DY-18</strain>
    </source>
</reference>
<keyword evidence="3" id="KW-1185">Reference proteome</keyword>
<dbReference type="AlphaFoldDB" id="D2NPJ7"/>
<reference evidence="2 3" key="3">
    <citation type="journal article" date="2010" name="Sequencing">
        <title>Complete Genome Sequence of Rothia mucilaginosa DY-18: A Clinical Isolate with Dense Meshwork-Like Structures from a Persistent Apical Periodontitis Lesion.</title>
        <authorList>
            <person name="Yamane K."/>
            <person name="Nambu T."/>
            <person name="Yamanaka T."/>
            <person name="Mashimo C."/>
            <person name="Sugimori C."/>
            <person name="Leung K.-P."/>
            <person name="Fukushima H."/>
        </authorList>
    </citation>
    <scope>NUCLEOTIDE SEQUENCE [LARGE SCALE GENOMIC DNA]</scope>
    <source>
        <strain evidence="2 3">DY-18</strain>
    </source>
</reference>
<organism evidence="2 3">
    <name type="scientific">Rothia mucilaginosa (strain DY-18)</name>
    <name type="common">Stomatococcus mucilaginosus</name>
    <dbReference type="NCBI Taxonomy" id="680646"/>
    <lineage>
        <taxon>Bacteria</taxon>
        <taxon>Bacillati</taxon>
        <taxon>Actinomycetota</taxon>
        <taxon>Actinomycetes</taxon>
        <taxon>Micrococcales</taxon>
        <taxon>Micrococcaceae</taxon>
        <taxon>Rothia</taxon>
    </lineage>
</organism>
<accession>D2NPJ7</accession>
<evidence type="ECO:0000256" key="1">
    <source>
        <dbReference type="SAM" id="MobiDB-lite"/>
    </source>
</evidence>
<proteinExistence type="predicted"/>
<sequence>MADTQHLGERPSSQTGSPCRNPAENAMSRPPQRWTAHHNDRGETLPEVLLALVCYGSNSVLSSLGVQVLASLDGLEVLIQLVVQRNTGGDVQASNVLIGNTLEVLNQRTQGVTVCSNQNGLTCCEVGLDVRLPVGKHTAQNVLQALGAGSVLNIRVAGVVCLRVGVVVVQRGRRNVVGTTPSHELLVAVFLADLGLVLTLQSTVVTLVQAPGALDGNPQTVCCIQCKVCGVDCATLQGGVNNIGEDVALCQQLAAALSLSAALIGQVNVHPAGEQVLLVPLGLAVAQEY</sequence>
<gene>
    <name evidence="2" type="ordered locus">RMDY18_17330</name>
</gene>
<dbReference type="Proteomes" id="UP000001883">
    <property type="component" value="Chromosome"/>
</dbReference>
<dbReference type="HOGENOM" id="CLU_962727_0_0_11"/>
<reference evidence="2 3" key="2">
    <citation type="journal article" date="2010" name="J Osaka Dent Univ">
        <title>Isolation and identification of Rothia mucilaginosa from persistent apical periodontitis lesions.</title>
        <authorList>
            <person name="Yamane K."/>
            <person name="Yoshida M."/>
            <person name="Fujihira T."/>
            <person name="Baba T."/>
            <person name="Tsuji N."/>
            <person name="Hayashi H."/>
            <person name="Sugimori C."/>
            <person name="Yamanaka T."/>
            <person name="Mashimo C."/>
            <person name="Nambu T."/>
            <person name="Kawai H."/>
            <person name="Fukushima H."/>
        </authorList>
    </citation>
    <scope>NUCLEOTIDE SEQUENCE [LARGE SCALE GENOMIC DNA]</scope>
    <source>
        <strain evidence="2 3">DY-18</strain>
    </source>
</reference>
<name>D2NPJ7_ROTMD</name>
<evidence type="ECO:0000313" key="3">
    <source>
        <dbReference type="Proteomes" id="UP000001883"/>
    </source>
</evidence>
<evidence type="ECO:0000313" key="2">
    <source>
        <dbReference type="EMBL" id="BAI65565.1"/>
    </source>
</evidence>
<dbReference type="KEGG" id="rmu:RMDY18_17330"/>